<dbReference type="Proteomes" id="UP000310506">
    <property type="component" value="Unassembled WGS sequence"/>
</dbReference>
<evidence type="ECO:0000313" key="3">
    <source>
        <dbReference type="Proteomes" id="UP000310506"/>
    </source>
</evidence>
<dbReference type="RefSeq" id="WP_136137396.1">
    <property type="nucleotide sequence ID" value="NZ_SDGV01000019.1"/>
</dbReference>
<evidence type="ECO:0000313" key="2">
    <source>
        <dbReference type="EMBL" id="THB60639.1"/>
    </source>
</evidence>
<feature type="chain" id="PRO_5020584960" evidence="1">
    <location>
        <begin position="26"/>
        <end position="163"/>
    </location>
</feature>
<sequence>MKKIVKILCLSGLFLLVQTGDSVLAAPNGFKIQNESDLQQFLSGQTKETTGFLVNDNVRVTRQLTVSRSELDLNLNGKVLDLGTTGQLYINQSTVYEFKVRNGQIAGGLANKLTAAGTEDAISVVNQATYKDLNVIAEDIAHQGGGGFSKVARVQSPFVAMFH</sequence>
<feature type="signal peptide" evidence="1">
    <location>
        <begin position="1"/>
        <end position="25"/>
    </location>
</feature>
<gene>
    <name evidence="2" type="ORF">ESZ54_09230</name>
</gene>
<organism evidence="2 3">
    <name type="scientific">Vagococcus silagei</name>
    <dbReference type="NCBI Taxonomy" id="2508885"/>
    <lineage>
        <taxon>Bacteria</taxon>
        <taxon>Bacillati</taxon>
        <taxon>Bacillota</taxon>
        <taxon>Bacilli</taxon>
        <taxon>Lactobacillales</taxon>
        <taxon>Enterococcaceae</taxon>
        <taxon>Vagococcus</taxon>
    </lineage>
</organism>
<comment type="caution">
    <text evidence="2">The sequence shown here is derived from an EMBL/GenBank/DDBJ whole genome shotgun (WGS) entry which is preliminary data.</text>
</comment>
<keyword evidence="1" id="KW-0732">Signal</keyword>
<evidence type="ECO:0000256" key="1">
    <source>
        <dbReference type="SAM" id="SignalP"/>
    </source>
</evidence>
<proteinExistence type="predicted"/>
<dbReference type="AlphaFoldDB" id="A0A4V3TUW4"/>
<dbReference type="EMBL" id="SDGV01000019">
    <property type="protein sequence ID" value="THB60639.1"/>
    <property type="molecule type" value="Genomic_DNA"/>
</dbReference>
<reference evidence="2 3" key="1">
    <citation type="submission" date="2019-01" db="EMBL/GenBank/DDBJ databases">
        <title>Vagococcus silagei sp. nov. isolated from brewer's grain.</title>
        <authorList>
            <person name="Guu J.-R."/>
        </authorList>
    </citation>
    <scope>NUCLEOTIDE SEQUENCE [LARGE SCALE GENOMIC DNA]</scope>
    <source>
        <strain evidence="2 3">2B-2</strain>
    </source>
</reference>
<name>A0A4V3TUW4_9ENTE</name>
<accession>A0A4V3TUW4</accession>
<keyword evidence="3" id="KW-1185">Reference proteome</keyword>
<protein>
    <submittedName>
        <fullName evidence="2">Uncharacterized protein</fullName>
    </submittedName>
</protein>